<accession>A0ABU1P2K0</accession>
<dbReference type="Proteomes" id="UP001267290">
    <property type="component" value="Unassembled WGS sequence"/>
</dbReference>
<proteinExistence type="predicted"/>
<keyword evidence="2" id="KW-1185">Reference proteome</keyword>
<name>A0ABU1P2K0_9BACL</name>
<dbReference type="RefSeq" id="WP_310501428.1">
    <property type="nucleotide sequence ID" value="NZ_JAVDSB010000013.1"/>
</dbReference>
<dbReference type="InterPro" id="IPR014962">
    <property type="entry name" value="YolD"/>
</dbReference>
<reference evidence="1 2" key="1">
    <citation type="submission" date="2023-07" db="EMBL/GenBank/DDBJ databases">
        <title>Sorghum-associated microbial communities from plants grown in Nebraska, USA.</title>
        <authorList>
            <person name="Schachtman D."/>
        </authorList>
    </citation>
    <scope>NUCLEOTIDE SEQUENCE [LARGE SCALE GENOMIC DNA]</scope>
    <source>
        <strain evidence="1 2">CC258</strain>
    </source>
</reference>
<dbReference type="Pfam" id="PF08863">
    <property type="entry name" value="YolD"/>
    <property type="match status" value="1"/>
</dbReference>
<gene>
    <name evidence="1" type="ORF">J2736_005186</name>
</gene>
<dbReference type="EMBL" id="JAVDSB010000013">
    <property type="protein sequence ID" value="MDR6553976.1"/>
    <property type="molecule type" value="Genomic_DNA"/>
</dbReference>
<evidence type="ECO:0008006" key="3">
    <source>
        <dbReference type="Google" id="ProtNLM"/>
    </source>
</evidence>
<evidence type="ECO:0000313" key="1">
    <source>
        <dbReference type="EMBL" id="MDR6553976.1"/>
    </source>
</evidence>
<sequence>MSKKLEMNGLWESSRMTLPQHKESAIRFQKEKQFIQRQALDEQEIHFISATLSQSQIYKKTVRLTIYDKNQVRTTSGIVTRSKHGEFRLDIIDPFSGEENWNWIRFQDVMKVEFSKEWSED</sequence>
<organism evidence="1 2">
    <name type="scientific">Paenibacillus qinlingensis</name>
    <dbReference type="NCBI Taxonomy" id="1837343"/>
    <lineage>
        <taxon>Bacteria</taxon>
        <taxon>Bacillati</taxon>
        <taxon>Bacillota</taxon>
        <taxon>Bacilli</taxon>
        <taxon>Bacillales</taxon>
        <taxon>Paenibacillaceae</taxon>
        <taxon>Paenibacillus</taxon>
    </lineage>
</organism>
<evidence type="ECO:0000313" key="2">
    <source>
        <dbReference type="Proteomes" id="UP001267290"/>
    </source>
</evidence>
<comment type="caution">
    <text evidence="1">The sequence shown here is derived from an EMBL/GenBank/DDBJ whole genome shotgun (WGS) entry which is preliminary data.</text>
</comment>
<protein>
    <recommendedName>
        <fullName evidence="3">YolD-like protein</fullName>
    </recommendedName>
</protein>